<name>A0A285NAS7_9AQUI</name>
<dbReference type="AlphaFoldDB" id="A0A285NAS7"/>
<gene>
    <name evidence="1" type="ORF">SAMN06265182_0712</name>
</gene>
<organism evidence="1 2">
    <name type="scientific">Persephonella hydrogeniphila</name>
    <dbReference type="NCBI Taxonomy" id="198703"/>
    <lineage>
        <taxon>Bacteria</taxon>
        <taxon>Pseudomonadati</taxon>
        <taxon>Aquificota</taxon>
        <taxon>Aquificia</taxon>
        <taxon>Aquificales</taxon>
        <taxon>Hydrogenothermaceae</taxon>
        <taxon>Persephonella</taxon>
    </lineage>
</organism>
<protein>
    <recommendedName>
        <fullName evidence="3">6-carboxyhexanoate--CoA ligase</fullName>
    </recommendedName>
</protein>
<dbReference type="OrthoDB" id="13095at2"/>
<reference evidence="2" key="1">
    <citation type="submission" date="2017-09" db="EMBL/GenBank/DDBJ databases">
        <authorList>
            <person name="Varghese N."/>
            <person name="Submissions S."/>
        </authorList>
    </citation>
    <scope>NUCLEOTIDE SEQUENCE [LARGE SCALE GENOMIC DNA]</scope>
    <source>
        <strain evidence="2">DSM 15103</strain>
    </source>
</reference>
<sequence length="170" mass="19788">MSQLENQIKAIKEIYREIEKSKARIQPVIVGKFALTVYTQGMYPANIISFLYPDIQLLTKILKELGYTQMGDFWTRGDIVVEISKKFEMIPTGTFNQIEVDDFIINVVSLEDLLIDMMNECVAGDETVCELIKMLIKSYEPALDFHYIFQNLKNKQSVVKFKQYRREAIN</sequence>
<evidence type="ECO:0008006" key="3">
    <source>
        <dbReference type="Google" id="ProtNLM"/>
    </source>
</evidence>
<keyword evidence="2" id="KW-1185">Reference proteome</keyword>
<accession>A0A285NAS7</accession>
<dbReference type="RefSeq" id="WP_096999894.1">
    <property type="nucleotide sequence ID" value="NZ_OBEI01000002.1"/>
</dbReference>
<dbReference type="EMBL" id="OBEI01000002">
    <property type="protein sequence ID" value="SNZ06540.1"/>
    <property type="molecule type" value="Genomic_DNA"/>
</dbReference>
<evidence type="ECO:0000313" key="1">
    <source>
        <dbReference type="EMBL" id="SNZ06540.1"/>
    </source>
</evidence>
<evidence type="ECO:0000313" key="2">
    <source>
        <dbReference type="Proteomes" id="UP000219036"/>
    </source>
</evidence>
<proteinExistence type="predicted"/>
<dbReference type="Proteomes" id="UP000219036">
    <property type="component" value="Unassembled WGS sequence"/>
</dbReference>